<dbReference type="SUPFAM" id="SSF47413">
    <property type="entry name" value="lambda repressor-like DNA-binding domains"/>
    <property type="match status" value="1"/>
</dbReference>
<reference evidence="2" key="2">
    <citation type="journal article" date="2022" name="Microbiol. Resour. Announc.">
        <title>Metagenome Sequencing to Explore Phylogenomics of Terrestrial Cyanobacteria.</title>
        <authorList>
            <person name="Ward R.D."/>
            <person name="Stajich J.E."/>
            <person name="Johansen J.R."/>
            <person name="Huntemann M."/>
            <person name="Clum A."/>
            <person name="Foster B."/>
            <person name="Foster B."/>
            <person name="Roux S."/>
            <person name="Palaniappan K."/>
            <person name="Varghese N."/>
            <person name="Mukherjee S."/>
            <person name="Reddy T.B.K."/>
            <person name="Daum C."/>
            <person name="Copeland A."/>
            <person name="Chen I.A."/>
            <person name="Ivanova N.N."/>
            <person name="Kyrpides N.C."/>
            <person name="Shapiro N."/>
            <person name="Eloe-Fadrosh E.A."/>
            <person name="Pietrasiak N."/>
        </authorList>
    </citation>
    <scope>NUCLEOTIDE SEQUENCE</scope>
    <source>
        <strain evidence="2">JT2-VF2</strain>
    </source>
</reference>
<dbReference type="SUPFAM" id="SSF46689">
    <property type="entry name" value="Homeodomain-like"/>
    <property type="match status" value="1"/>
</dbReference>
<comment type="caution">
    <text evidence="2">The sequence shown here is derived from an EMBL/GenBank/DDBJ whole genome shotgun (WGS) entry which is preliminary data.</text>
</comment>
<dbReference type="AlphaFoldDB" id="A0A951UHN0"/>
<reference evidence="2" key="1">
    <citation type="submission" date="2021-05" db="EMBL/GenBank/DDBJ databases">
        <authorList>
            <person name="Pietrasiak N."/>
            <person name="Ward R."/>
            <person name="Stajich J.E."/>
            <person name="Kurbessoian T."/>
        </authorList>
    </citation>
    <scope>NUCLEOTIDE SEQUENCE</scope>
    <source>
        <strain evidence="2">JT2-VF2</strain>
    </source>
</reference>
<dbReference type="Pfam" id="PF06527">
    <property type="entry name" value="TniQ"/>
    <property type="match status" value="1"/>
</dbReference>
<organism evidence="2 3">
    <name type="scientific">Mojavia pulchra JT2-VF2</name>
    <dbReference type="NCBI Taxonomy" id="287848"/>
    <lineage>
        <taxon>Bacteria</taxon>
        <taxon>Bacillati</taxon>
        <taxon>Cyanobacteriota</taxon>
        <taxon>Cyanophyceae</taxon>
        <taxon>Nostocales</taxon>
        <taxon>Nostocaceae</taxon>
    </lineage>
</organism>
<dbReference type="GO" id="GO:0003677">
    <property type="term" value="F:DNA binding"/>
    <property type="evidence" value="ECO:0007669"/>
    <property type="project" value="InterPro"/>
</dbReference>
<accession>A0A951UHN0</accession>
<dbReference type="InterPro" id="IPR001387">
    <property type="entry name" value="Cro/C1-type_HTH"/>
</dbReference>
<dbReference type="EMBL" id="JAHHHN010000012">
    <property type="protein sequence ID" value="MBW4563296.1"/>
    <property type="molecule type" value="Genomic_DNA"/>
</dbReference>
<name>A0A951UHN0_9NOST</name>
<dbReference type="Gene3D" id="1.10.260.40">
    <property type="entry name" value="lambda repressor-like DNA-binding domains"/>
    <property type="match status" value="1"/>
</dbReference>
<dbReference type="InterPro" id="IPR010982">
    <property type="entry name" value="Lambda_DNA-bd_dom_sf"/>
</dbReference>
<dbReference type="Proteomes" id="UP000715781">
    <property type="component" value="Unassembled WGS sequence"/>
</dbReference>
<gene>
    <name evidence="2" type="ORF">KME32_19530</name>
</gene>
<dbReference type="PROSITE" id="PS50943">
    <property type="entry name" value="HTH_CROC1"/>
    <property type="match status" value="1"/>
</dbReference>
<evidence type="ECO:0000259" key="1">
    <source>
        <dbReference type="PROSITE" id="PS50943"/>
    </source>
</evidence>
<proteinExistence type="predicted"/>
<sequence length="455" mass="52217">MLASVLETYESWDLKKLSIPSRSRLYQLQPVGIGTPLVESLTGYISRLAEAHCVNPGVLMEKQLATLVNKEYGGANLHRIYNYTTALNGSGVMAKDLVQALQKLTLRDDLCFLTLLTWDKLFPSRNLLRSVRAWCPSCYQEWYEKKQLIYEPLLWSLDVVKICPYHHHQLICECPHCHQKNTTLAWRSQPGYCSKCGEWLGLILSQESANRNALKKNELEQKIWSAKALGELIAATPYLNDALSPTTIALTLSKWVEQIAEGNIAEFARQINVPRNTVWLWCKGKNLPSLEALTNICYCFGVSILSFLTEENNNLSLSKKLGATEAKTTLRTRNKPFNAERVKFYLEELLKNDESPPLSMEEVARQLEVNRKTIYKHFPDLCRAISAKYDSYQKDYHKKIIEECCQEVRLVAFELHNQGKYPTESAVSELVSRPGYFRYKKVRLALREANRELEL</sequence>
<evidence type="ECO:0000313" key="3">
    <source>
        <dbReference type="Proteomes" id="UP000715781"/>
    </source>
</evidence>
<evidence type="ECO:0000313" key="2">
    <source>
        <dbReference type="EMBL" id="MBW4563296.1"/>
    </source>
</evidence>
<dbReference type="InterPro" id="IPR009492">
    <property type="entry name" value="TniQ"/>
</dbReference>
<dbReference type="CDD" id="cd00093">
    <property type="entry name" value="HTH_XRE"/>
    <property type="match status" value="1"/>
</dbReference>
<protein>
    <submittedName>
        <fullName evidence="2">Helix-turn-helix domain-containing protein</fullName>
    </submittedName>
</protein>
<feature type="domain" description="HTH cro/C1-type" evidence="1">
    <location>
        <begin position="265"/>
        <end position="307"/>
    </location>
</feature>
<dbReference type="InterPro" id="IPR009057">
    <property type="entry name" value="Homeodomain-like_sf"/>
</dbReference>